<dbReference type="EMBL" id="JACASF010000004">
    <property type="protein sequence ID" value="KAF6481772.1"/>
    <property type="molecule type" value="Genomic_DNA"/>
</dbReference>
<comment type="caution">
    <text evidence="2">The sequence shown here is derived from an EMBL/GenBank/DDBJ whole genome shotgun (WGS) entry which is preliminary data.</text>
</comment>
<evidence type="ECO:0000256" key="1">
    <source>
        <dbReference type="SAM" id="MobiDB-lite"/>
    </source>
</evidence>
<evidence type="ECO:0000313" key="2">
    <source>
        <dbReference type="EMBL" id="KAF6481772.1"/>
    </source>
</evidence>
<evidence type="ECO:0000313" key="3">
    <source>
        <dbReference type="Proteomes" id="UP000550707"/>
    </source>
</evidence>
<feature type="compositionally biased region" description="Pro residues" evidence="1">
    <location>
        <begin position="79"/>
        <end position="88"/>
    </location>
</feature>
<feature type="region of interest" description="Disordered" evidence="1">
    <location>
        <begin position="1"/>
        <end position="123"/>
    </location>
</feature>
<organism evidence="2 3">
    <name type="scientific">Molossus molossus</name>
    <name type="common">Pallas' mastiff bat</name>
    <name type="synonym">Vespertilio molossus</name>
    <dbReference type="NCBI Taxonomy" id="27622"/>
    <lineage>
        <taxon>Eukaryota</taxon>
        <taxon>Metazoa</taxon>
        <taxon>Chordata</taxon>
        <taxon>Craniata</taxon>
        <taxon>Vertebrata</taxon>
        <taxon>Euteleostomi</taxon>
        <taxon>Mammalia</taxon>
        <taxon>Eutheria</taxon>
        <taxon>Laurasiatheria</taxon>
        <taxon>Chiroptera</taxon>
        <taxon>Yangochiroptera</taxon>
        <taxon>Molossidae</taxon>
        <taxon>Molossus</taxon>
    </lineage>
</organism>
<accession>A0A7J8ICU2</accession>
<protein>
    <submittedName>
        <fullName evidence="2">RBAK downstream neighbor</fullName>
    </submittedName>
</protein>
<dbReference type="Proteomes" id="UP000550707">
    <property type="component" value="Unassembled WGS sequence"/>
</dbReference>
<name>A0A7J8ICU2_MOLMO</name>
<proteinExistence type="predicted"/>
<keyword evidence="3" id="KW-1185">Reference proteome</keyword>
<reference evidence="2 3" key="1">
    <citation type="journal article" date="2020" name="Nature">
        <title>Six reference-quality genomes reveal evolution of bat adaptations.</title>
        <authorList>
            <person name="Jebb D."/>
            <person name="Huang Z."/>
            <person name="Pippel M."/>
            <person name="Hughes G.M."/>
            <person name="Lavrichenko K."/>
            <person name="Devanna P."/>
            <person name="Winkler S."/>
            <person name="Jermiin L.S."/>
            <person name="Skirmuntt E.C."/>
            <person name="Katzourakis A."/>
            <person name="Burkitt-Gray L."/>
            <person name="Ray D.A."/>
            <person name="Sullivan K.A.M."/>
            <person name="Roscito J.G."/>
            <person name="Kirilenko B.M."/>
            <person name="Davalos L.M."/>
            <person name="Corthals A.P."/>
            <person name="Power M.L."/>
            <person name="Jones G."/>
            <person name="Ransome R.D."/>
            <person name="Dechmann D.K.N."/>
            <person name="Locatelli A.G."/>
            <person name="Puechmaille S.J."/>
            <person name="Fedrigo O."/>
            <person name="Jarvis E.D."/>
            <person name="Hiller M."/>
            <person name="Vernes S.C."/>
            <person name="Myers E.W."/>
            <person name="Teeling E.C."/>
        </authorList>
    </citation>
    <scope>NUCLEOTIDE SEQUENCE [LARGE SCALE GENOMIC DNA]</scope>
    <source>
        <strain evidence="2">MMolMol1</strain>
        <tissue evidence="2">Muscle</tissue>
    </source>
</reference>
<dbReference type="AlphaFoldDB" id="A0A7J8ICU2"/>
<gene>
    <name evidence="2" type="ORF">HJG59_015360</name>
</gene>
<dbReference type="InParanoid" id="A0A7J8ICU2"/>
<sequence length="167" mass="17579">MPKPRTLSRTCSKVSKLAEKGSHGRRRTPPRTPAVLPGHEGAAWPRSPEAGESGLRLPEKHLWLQALKAGGPGASPAQNNPPPRPTSYPFPGSASAIAAGGGHQLWQGTDTYPHPTPPPAPVKNKVLSYPQLCCVGSRPAPTREVALTSSLLQAPGAGKCNEMLPRE</sequence>